<feature type="transmembrane region" description="Helical" evidence="1">
    <location>
        <begin position="321"/>
        <end position="340"/>
    </location>
</feature>
<feature type="transmembrane region" description="Helical" evidence="1">
    <location>
        <begin position="183"/>
        <end position="203"/>
    </location>
</feature>
<feature type="transmembrane region" description="Helical" evidence="1">
    <location>
        <begin position="361"/>
        <end position="381"/>
    </location>
</feature>
<keyword evidence="2" id="KW-0614">Plasmid</keyword>
<proteinExistence type="predicted"/>
<dbReference type="Proteomes" id="UP000595197">
    <property type="component" value="Plasmid pTT6-1"/>
</dbReference>
<geneLocation type="plasmid" evidence="2 3">
    <name>pTT6-1</name>
</geneLocation>
<dbReference type="InterPro" id="IPR004697">
    <property type="entry name" value="AbgT"/>
</dbReference>
<accession>A0ABX7BFS8</accession>
<dbReference type="PANTHER" id="PTHR30282">
    <property type="entry name" value="P-AMINOBENZOYL GLUTAMATE TRANSPORTER"/>
    <property type="match status" value="1"/>
</dbReference>
<evidence type="ECO:0000256" key="1">
    <source>
        <dbReference type="SAM" id="Phobius"/>
    </source>
</evidence>
<feature type="transmembrane region" description="Helical" evidence="1">
    <location>
        <begin position="233"/>
        <end position="251"/>
    </location>
</feature>
<keyword evidence="1" id="KW-1133">Transmembrane helix</keyword>
<gene>
    <name evidence="2" type="ORF">IGS68_31350</name>
</gene>
<keyword evidence="1" id="KW-0812">Transmembrane</keyword>
<keyword evidence="1" id="KW-0472">Membrane</keyword>
<reference evidence="2" key="1">
    <citation type="submission" date="2021-02" db="EMBL/GenBank/DDBJ databases">
        <title>Skermanella TT6 skin isolate.</title>
        <authorList>
            <person name="Lee K."/>
            <person name="Ganzorig M."/>
        </authorList>
    </citation>
    <scope>NUCLEOTIDE SEQUENCE</scope>
    <source>
        <strain evidence="2">TT6</strain>
    </source>
</reference>
<name>A0ABX7BFS8_9PROT</name>
<feature type="transmembrane region" description="Helical" evidence="1">
    <location>
        <begin position="494"/>
        <end position="516"/>
    </location>
</feature>
<feature type="transmembrane region" description="Helical" evidence="1">
    <location>
        <begin position="401"/>
        <end position="419"/>
    </location>
</feature>
<keyword evidence="3" id="KW-1185">Reference proteome</keyword>
<feature type="transmembrane region" description="Helical" evidence="1">
    <location>
        <begin position="464"/>
        <end position="482"/>
    </location>
</feature>
<organism evidence="2 3">
    <name type="scientific">Skermanella cutis</name>
    <dbReference type="NCBI Taxonomy" id="2775420"/>
    <lineage>
        <taxon>Bacteria</taxon>
        <taxon>Pseudomonadati</taxon>
        <taxon>Pseudomonadota</taxon>
        <taxon>Alphaproteobacteria</taxon>
        <taxon>Rhodospirillales</taxon>
        <taxon>Azospirillaceae</taxon>
        <taxon>Skermanella</taxon>
    </lineage>
</organism>
<feature type="transmembrane region" description="Helical" evidence="1">
    <location>
        <begin position="42"/>
        <end position="61"/>
    </location>
</feature>
<protein>
    <submittedName>
        <fullName evidence="2">AbgT family transporter</fullName>
    </submittedName>
</protein>
<feature type="transmembrane region" description="Helical" evidence="1">
    <location>
        <begin position="101"/>
        <end position="123"/>
    </location>
</feature>
<evidence type="ECO:0000313" key="2">
    <source>
        <dbReference type="EMBL" id="QQP92933.1"/>
    </source>
</evidence>
<dbReference type="EMBL" id="CP067421">
    <property type="protein sequence ID" value="QQP92933.1"/>
    <property type="molecule type" value="Genomic_DNA"/>
</dbReference>
<dbReference type="RefSeq" id="WP_201082218.1">
    <property type="nucleotide sequence ID" value="NZ_CP067421.1"/>
</dbReference>
<dbReference type="PANTHER" id="PTHR30282:SF0">
    <property type="entry name" value="P-AMINOBENZOYL-GLUTAMATE TRANSPORT PROTEIN"/>
    <property type="match status" value="1"/>
</dbReference>
<feature type="transmembrane region" description="Helical" evidence="1">
    <location>
        <begin position="143"/>
        <end position="171"/>
    </location>
</feature>
<evidence type="ECO:0000313" key="3">
    <source>
        <dbReference type="Proteomes" id="UP000595197"/>
    </source>
</evidence>
<feature type="transmembrane region" description="Helical" evidence="1">
    <location>
        <begin position="426"/>
        <end position="444"/>
    </location>
</feature>
<dbReference type="Pfam" id="PF03806">
    <property type="entry name" value="ABG_transport"/>
    <property type="match status" value="1"/>
</dbReference>
<sequence>MADQIGYPTPSRTQTVARKPGALDRFLTTIERVGNKVPHPGIIFFILIGIVIVLSAIFGLLGTSITYEVADPVSGEIETRTTDVRSLLSPEGLRFMITSPVANFLGFGSVGVIVIAMVGVGVAEESGLIATLVRKIVLIAPRSIFTFIVVMLGVVSSIAADAGYLVLVPLGAAAFHSLGRHPLAGLAAAFSGVAAVFLVNVFVTPTDALLAEMTNDAIRLVDPARQVTLVGNLYFMIVSSLLMAVLCTLITEKIVEPHLGPYTGGVPVQAAEGLAPEQSRGLRNAGVALAVFVAAMALLTVPPNSVLRNPQTGEILSGSPFMDGLIIQISALFFAVGFAYGKGAGTINNLTQAIGMIVKTFGGLAGLIFLLLVIAQFIAFFNFTNMAVVLAANLADILQDAPINGVGYIIIFVLIIFLIDVLITGAVAKWAIFAPVFIPLFMRLGGDPNLVLAAYRVGDSPMNVITPLNVYLGVMVGFAAKYQKDAGIGTIVSLMLPYTGILVVAWTLLLIAWYLLGIPLGPA</sequence>